<dbReference type="GO" id="GO:0055085">
    <property type="term" value="P:transmembrane transport"/>
    <property type="evidence" value="ECO:0007669"/>
    <property type="project" value="InterPro"/>
</dbReference>
<feature type="domain" description="ABC transmembrane type-1" evidence="6">
    <location>
        <begin position="109"/>
        <end position="322"/>
    </location>
</feature>
<feature type="transmembrane region" description="Helical" evidence="5">
    <location>
        <begin position="299"/>
        <end position="322"/>
    </location>
</feature>
<organism evidence="7 8">
    <name type="scientific">Devosia riboflavina</name>
    <dbReference type="NCBI Taxonomy" id="46914"/>
    <lineage>
        <taxon>Bacteria</taxon>
        <taxon>Pseudomonadati</taxon>
        <taxon>Pseudomonadota</taxon>
        <taxon>Alphaproteobacteria</taxon>
        <taxon>Hyphomicrobiales</taxon>
        <taxon>Devosiaceae</taxon>
        <taxon>Devosia</taxon>
    </lineage>
</organism>
<keyword evidence="3 5" id="KW-1133">Transmembrane helix</keyword>
<dbReference type="SUPFAM" id="SSF161098">
    <property type="entry name" value="MetI-like"/>
    <property type="match status" value="1"/>
</dbReference>
<dbReference type="Pfam" id="PF00528">
    <property type="entry name" value="BPD_transp_1"/>
    <property type="match status" value="1"/>
</dbReference>
<dbReference type="PROSITE" id="PS50928">
    <property type="entry name" value="ABC_TM1"/>
    <property type="match status" value="1"/>
</dbReference>
<comment type="subcellular location">
    <subcellularLocation>
        <location evidence="1 5">Cell membrane</location>
        <topology evidence="1 5">Multi-pass membrane protein</topology>
    </subcellularLocation>
</comment>
<dbReference type="Proteomes" id="UP000028981">
    <property type="component" value="Unassembled WGS sequence"/>
</dbReference>
<dbReference type="AlphaFoldDB" id="A0A087LYU6"/>
<evidence type="ECO:0000256" key="2">
    <source>
        <dbReference type="ARBA" id="ARBA00022692"/>
    </source>
</evidence>
<reference evidence="7 8" key="1">
    <citation type="submission" date="2014-08" db="EMBL/GenBank/DDBJ databases">
        <authorList>
            <person name="Hassan Y.I."/>
            <person name="Lepp D."/>
            <person name="Zhou T."/>
        </authorList>
    </citation>
    <scope>NUCLEOTIDE SEQUENCE [LARGE SCALE GENOMIC DNA]</scope>
    <source>
        <strain evidence="7 8">IFO13584</strain>
    </source>
</reference>
<dbReference type="RefSeq" id="WP_035085705.1">
    <property type="nucleotide sequence ID" value="NZ_JQGC01000019.1"/>
</dbReference>
<evidence type="ECO:0000256" key="3">
    <source>
        <dbReference type="ARBA" id="ARBA00022989"/>
    </source>
</evidence>
<feature type="transmembrane region" description="Helical" evidence="5">
    <location>
        <begin position="156"/>
        <end position="176"/>
    </location>
</feature>
<evidence type="ECO:0000259" key="6">
    <source>
        <dbReference type="PROSITE" id="PS50928"/>
    </source>
</evidence>
<keyword evidence="5" id="KW-0813">Transport</keyword>
<dbReference type="STRING" id="46914.JP75_18520"/>
<dbReference type="PANTHER" id="PTHR43376:SF1">
    <property type="entry name" value="OLIGOPEPTIDE TRANSPORT SYSTEM PERMEASE PROTEIN"/>
    <property type="match status" value="1"/>
</dbReference>
<dbReference type="GO" id="GO:0005886">
    <property type="term" value="C:plasma membrane"/>
    <property type="evidence" value="ECO:0007669"/>
    <property type="project" value="UniProtKB-SubCell"/>
</dbReference>
<dbReference type="EMBL" id="JQGC01000019">
    <property type="protein sequence ID" value="KFL29799.1"/>
    <property type="molecule type" value="Genomic_DNA"/>
</dbReference>
<accession>A0A087LYU6</accession>
<name>A0A087LYU6_9HYPH</name>
<feature type="transmembrane region" description="Helical" evidence="5">
    <location>
        <begin position="196"/>
        <end position="216"/>
    </location>
</feature>
<dbReference type="OrthoDB" id="9778910at2"/>
<comment type="similarity">
    <text evidence="5">Belongs to the binding-protein-dependent transport system permease family.</text>
</comment>
<keyword evidence="8" id="KW-1185">Reference proteome</keyword>
<dbReference type="InterPro" id="IPR000515">
    <property type="entry name" value="MetI-like"/>
</dbReference>
<protein>
    <submittedName>
        <fullName evidence="7">ABC transporter permease</fullName>
    </submittedName>
</protein>
<evidence type="ECO:0000256" key="4">
    <source>
        <dbReference type="ARBA" id="ARBA00023136"/>
    </source>
</evidence>
<comment type="caution">
    <text evidence="7">The sequence shown here is derived from an EMBL/GenBank/DDBJ whole genome shotgun (WGS) entry which is preliminary data.</text>
</comment>
<gene>
    <name evidence="7" type="ORF">JP75_18520</name>
</gene>
<proteinExistence type="inferred from homology"/>
<dbReference type="Gene3D" id="1.10.3720.10">
    <property type="entry name" value="MetI-like"/>
    <property type="match status" value="1"/>
</dbReference>
<dbReference type="CDD" id="cd06261">
    <property type="entry name" value="TM_PBP2"/>
    <property type="match status" value="1"/>
</dbReference>
<evidence type="ECO:0000256" key="1">
    <source>
        <dbReference type="ARBA" id="ARBA00004651"/>
    </source>
</evidence>
<keyword evidence="2 5" id="KW-0812">Transmembrane</keyword>
<evidence type="ECO:0000256" key="5">
    <source>
        <dbReference type="RuleBase" id="RU363032"/>
    </source>
</evidence>
<sequence length="332" mass="36936">MHLLRFIAGRLVVYALVIVFALTVLFFVPRLGPTDPVEAMLAKVASQGAYMDPAQVDKLRQSLIDTFGLGGSLWEQYGAFVNRIVFSADFGPSLSMYPTPVMELIWNALPWTFGLLLSSTLIAWILGNFVGLLSGWRPNSNSSRVMEGIAICLYPIPYYILALVLSILFSYVWKIFPLTTTIRGAPWSWELVSSIVWNSFLPAMSIVIVVFGWWVISVKAQTSALKEEEFARYARLKGLSDGRILTAYILPNALLPQITFLALQIGLMFNGSLITEILFDYPGLGLLIYTAVLQGDFNLLMGTISLSVIAVATATMIIDLIYPLLDPRIRHR</sequence>
<keyword evidence="4 5" id="KW-0472">Membrane</keyword>
<evidence type="ECO:0000313" key="8">
    <source>
        <dbReference type="Proteomes" id="UP000028981"/>
    </source>
</evidence>
<feature type="transmembrane region" description="Helical" evidence="5">
    <location>
        <begin position="111"/>
        <end position="136"/>
    </location>
</feature>
<dbReference type="InterPro" id="IPR035906">
    <property type="entry name" value="MetI-like_sf"/>
</dbReference>
<evidence type="ECO:0000313" key="7">
    <source>
        <dbReference type="EMBL" id="KFL29799.1"/>
    </source>
</evidence>
<feature type="transmembrane region" description="Helical" evidence="5">
    <location>
        <begin position="7"/>
        <end position="28"/>
    </location>
</feature>
<dbReference type="PANTHER" id="PTHR43376">
    <property type="entry name" value="OLIGOPEPTIDE TRANSPORT SYSTEM PERMEASE PROTEIN"/>
    <property type="match status" value="1"/>
</dbReference>